<keyword evidence="3" id="KW-1185">Reference proteome</keyword>
<feature type="region of interest" description="Disordered" evidence="1">
    <location>
        <begin position="121"/>
        <end position="142"/>
    </location>
</feature>
<evidence type="ECO:0000313" key="2">
    <source>
        <dbReference type="EMBL" id="KNE62081.1"/>
    </source>
</evidence>
<dbReference type="OrthoDB" id="5586230at2759"/>
<protein>
    <submittedName>
        <fullName evidence="2">Uncharacterized protein</fullName>
    </submittedName>
</protein>
<gene>
    <name evidence="2" type="ORF">AMAG_07335</name>
</gene>
<reference evidence="2 3" key="1">
    <citation type="submission" date="2009-11" db="EMBL/GenBank/DDBJ databases">
        <title>Annotation of Allomyces macrogynus ATCC 38327.</title>
        <authorList>
            <consortium name="The Broad Institute Genome Sequencing Platform"/>
            <person name="Russ C."/>
            <person name="Cuomo C."/>
            <person name="Burger G."/>
            <person name="Gray M.W."/>
            <person name="Holland P.W.H."/>
            <person name="King N."/>
            <person name="Lang F.B.F."/>
            <person name="Roger A.J."/>
            <person name="Ruiz-Trillo I."/>
            <person name="Young S.K."/>
            <person name="Zeng Q."/>
            <person name="Gargeya S."/>
            <person name="Fitzgerald M."/>
            <person name="Haas B."/>
            <person name="Abouelleil A."/>
            <person name="Alvarado L."/>
            <person name="Arachchi H.M."/>
            <person name="Berlin A."/>
            <person name="Chapman S.B."/>
            <person name="Gearin G."/>
            <person name="Goldberg J."/>
            <person name="Griggs A."/>
            <person name="Gujja S."/>
            <person name="Hansen M."/>
            <person name="Heiman D."/>
            <person name="Howarth C."/>
            <person name="Larimer J."/>
            <person name="Lui A."/>
            <person name="MacDonald P.J.P."/>
            <person name="McCowen C."/>
            <person name="Montmayeur A."/>
            <person name="Murphy C."/>
            <person name="Neiman D."/>
            <person name="Pearson M."/>
            <person name="Priest M."/>
            <person name="Roberts A."/>
            <person name="Saif S."/>
            <person name="Shea T."/>
            <person name="Sisk P."/>
            <person name="Stolte C."/>
            <person name="Sykes S."/>
            <person name="Wortman J."/>
            <person name="Nusbaum C."/>
            <person name="Birren B."/>
        </authorList>
    </citation>
    <scope>NUCLEOTIDE SEQUENCE [LARGE SCALE GENOMIC DNA]</scope>
    <source>
        <strain evidence="2 3">ATCC 38327</strain>
    </source>
</reference>
<feature type="compositionally biased region" description="Basic and acidic residues" evidence="1">
    <location>
        <begin position="589"/>
        <end position="619"/>
    </location>
</feature>
<name>A0A0L0SHU9_ALLM3</name>
<dbReference type="VEuPathDB" id="FungiDB:AMAG_07335"/>
<evidence type="ECO:0000256" key="1">
    <source>
        <dbReference type="SAM" id="MobiDB-lite"/>
    </source>
</evidence>
<feature type="compositionally biased region" description="Basic and acidic residues" evidence="1">
    <location>
        <begin position="629"/>
        <end position="672"/>
    </location>
</feature>
<sequence length="729" mass="81872">MARNLSQPRHRAPGPREPSPAMVQMTTTPLTQPWRPPDPRHLCASSATIAEHYRLRMRSDLTRAAPANIEPDWLVDAFFVEPFFFIQNHDVEFAVVSPEHARPFAAQPAPPVLDLLDDDEIDNGDNERGCATNGHPLDPNQTNLPNDVLIPHQPPTILVPLAAFDALIRPRFERFLRRQLAHRIYVPSFPIERGYEPPRARTVSMSFSSLDSVRHVLSPDWRPSEHVAAPLPLAPRPPEPERQPALHDRFDTLLPQDAPVTIPPRVLSWTDVRDLAREGPVTLVSVVLDVDTTVPSHARLRELAWAMARAHGERMPVPPPFGATYPPGSAVLVLRVRPADGPAAELVARRGVTDAVYRARRVPPHFEHGPVIGGTPVELMRTFAYEVGALEVAPWAGTVVLVGLEMERAWVMLLQLGLQPPARAVLLGDVHTWAADAVPTLPRRQHNLVELAAALDLFTGVQQQDRRRKPSPAEDAVLAVQLARRLLERHAGVRRPQENVQAGRPQEQMHAEHVQEPDRVEPLVGPVHAVLPLASRPEIQRPLAEPPRAMLPLPAPNRHAVPPRPAAHEHQRQDANRYATMPMQPMDVPARRAEPRGDRAPDRHFLPMASRHEKPDRRSPRSGRNSRGPRRDEEEGWKRGDRRRDARRPYHDEHRSDYDQRQRSRSPDADRRSKGRLWMPADRDRPYGRGAPVAPPSLAPPVRNGHATWRPAAVDYGALDVDDDDAWDD</sequence>
<reference evidence="3" key="2">
    <citation type="submission" date="2009-11" db="EMBL/GenBank/DDBJ databases">
        <title>The Genome Sequence of Allomyces macrogynus strain ATCC 38327.</title>
        <authorList>
            <consortium name="The Broad Institute Genome Sequencing Platform"/>
            <person name="Russ C."/>
            <person name="Cuomo C."/>
            <person name="Shea T."/>
            <person name="Young S.K."/>
            <person name="Zeng Q."/>
            <person name="Koehrsen M."/>
            <person name="Haas B."/>
            <person name="Borodovsky M."/>
            <person name="Guigo R."/>
            <person name="Alvarado L."/>
            <person name="Berlin A."/>
            <person name="Borenstein D."/>
            <person name="Chen Z."/>
            <person name="Engels R."/>
            <person name="Freedman E."/>
            <person name="Gellesch M."/>
            <person name="Goldberg J."/>
            <person name="Griggs A."/>
            <person name="Gujja S."/>
            <person name="Heiman D."/>
            <person name="Hepburn T."/>
            <person name="Howarth C."/>
            <person name="Jen D."/>
            <person name="Larson L."/>
            <person name="Lewis B."/>
            <person name="Mehta T."/>
            <person name="Park D."/>
            <person name="Pearson M."/>
            <person name="Roberts A."/>
            <person name="Saif S."/>
            <person name="Shenoy N."/>
            <person name="Sisk P."/>
            <person name="Stolte C."/>
            <person name="Sykes S."/>
            <person name="Walk T."/>
            <person name="White J."/>
            <person name="Yandava C."/>
            <person name="Burger G."/>
            <person name="Gray M.W."/>
            <person name="Holland P.W.H."/>
            <person name="King N."/>
            <person name="Lang F.B.F."/>
            <person name="Roger A.J."/>
            <person name="Ruiz-Trillo I."/>
            <person name="Lander E."/>
            <person name="Nusbaum C."/>
        </authorList>
    </citation>
    <scope>NUCLEOTIDE SEQUENCE [LARGE SCALE GENOMIC DNA]</scope>
    <source>
        <strain evidence="3">ATCC 38327</strain>
    </source>
</reference>
<proteinExistence type="predicted"/>
<feature type="region of interest" description="Disordered" evidence="1">
    <location>
        <begin position="1"/>
        <end position="23"/>
    </location>
</feature>
<dbReference type="Proteomes" id="UP000054350">
    <property type="component" value="Unassembled WGS sequence"/>
</dbReference>
<organism evidence="2 3">
    <name type="scientific">Allomyces macrogynus (strain ATCC 38327)</name>
    <name type="common">Allomyces javanicus var. macrogynus</name>
    <dbReference type="NCBI Taxonomy" id="578462"/>
    <lineage>
        <taxon>Eukaryota</taxon>
        <taxon>Fungi</taxon>
        <taxon>Fungi incertae sedis</taxon>
        <taxon>Blastocladiomycota</taxon>
        <taxon>Blastocladiomycetes</taxon>
        <taxon>Blastocladiales</taxon>
        <taxon>Blastocladiaceae</taxon>
        <taxon>Allomyces</taxon>
    </lineage>
</organism>
<feature type="region of interest" description="Disordered" evidence="1">
    <location>
        <begin position="547"/>
        <end position="705"/>
    </location>
</feature>
<dbReference type="AlphaFoldDB" id="A0A0L0SHU9"/>
<dbReference type="EMBL" id="GG745339">
    <property type="protein sequence ID" value="KNE62081.1"/>
    <property type="molecule type" value="Genomic_DNA"/>
</dbReference>
<evidence type="ECO:0000313" key="3">
    <source>
        <dbReference type="Proteomes" id="UP000054350"/>
    </source>
</evidence>
<feature type="region of interest" description="Disordered" evidence="1">
    <location>
        <begin position="493"/>
        <end position="513"/>
    </location>
</feature>
<accession>A0A0L0SHU9</accession>
<feature type="compositionally biased region" description="Basic and acidic residues" evidence="1">
    <location>
        <begin position="566"/>
        <end position="575"/>
    </location>
</feature>